<dbReference type="VEuPathDB" id="FungiDB:BDBG_06000"/>
<reference evidence="2" key="1">
    <citation type="journal article" date="2015" name="PLoS Genet.">
        <title>The dynamic genome and transcriptome of the human fungal pathogen Blastomyces and close relative Emmonsia.</title>
        <authorList>
            <person name="Munoz J.F."/>
            <person name="Gauthier G.M."/>
            <person name="Desjardins C.A."/>
            <person name="Gallo J.E."/>
            <person name="Holder J."/>
            <person name="Sullivan T.D."/>
            <person name="Marty A.J."/>
            <person name="Carmen J.C."/>
            <person name="Chen Z."/>
            <person name="Ding L."/>
            <person name="Gujja S."/>
            <person name="Magrini V."/>
            <person name="Misas E."/>
            <person name="Mitreva M."/>
            <person name="Priest M."/>
            <person name="Saif S."/>
            <person name="Whiston E.A."/>
            <person name="Young S."/>
            <person name="Zeng Q."/>
            <person name="Goldman W.E."/>
            <person name="Mardis E.R."/>
            <person name="Taylor J.W."/>
            <person name="McEwen J.G."/>
            <person name="Clay O.K."/>
            <person name="Klein B.S."/>
            <person name="Cuomo C.A."/>
        </authorList>
    </citation>
    <scope>NUCLEOTIDE SEQUENCE [LARGE SCALE GENOMIC DNA]</scope>
    <source>
        <strain evidence="2">SLH14081</strain>
    </source>
</reference>
<dbReference type="KEGG" id="bgh:BDBG_06000"/>
<protein>
    <submittedName>
        <fullName evidence="1">Uncharacterized protein</fullName>
    </submittedName>
</protein>
<organism evidence="1 2">
    <name type="scientific">Blastomyces gilchristii (strain SLH14081)</name>
    <name type="common">Blastomyces dermatitidis</name>
    <dbReference type="NCBI Taxonomy" id="559298"/>
    <lineage>
        <taxon>Eukaryota</taxon>
        <taxon>Fungi</taxon>
        <taxon>Dikarya</taxon>
        <taxon>Ascomycota</taxon>
        <taxon>Pezizomycotina</taxon>
        <taxon>Eurotiomycetes</taxon>
        <taxon>Eurotiomycetidae</taxon>
        <taxon>Onygenales</taxon>
        <taxon>Ajellomycetaceae</taxon>
        <taxon>Blastomyces</taxon>
    </lineage>
</organism>
<evidence type="ECO:0000313" key="1">
    <source>
        <dbReference type="EMBL" id="OAT10348.1"/>
    </source>
</evidence>
<keyword evidence="2" id="KW-1185">Reference proteome</keyword>
<name>A0A179UT34_BLAGS</name>
<proteinExistence type="predicted"/>
<dbReference type="EMBL" id="GG657459">
    <property type="protein sequence ID" value="OAT10348.1"/>
    <property type="molecule type" value="Genomic_DNA"/>
</dbReference>
<dbReference type="GeneID" id="8503617"/>
<dbReference type="Proteomes" id="UP000002038">
    <property type="component" value="Unassembled WGS sequence"/>
</dbReference>
<sequence length="255" mass="29466">MTSATVHLSVPGDWKLWYTHMLGYAKDKKVSDFINLDKPDIFSELEEPLEPECPEEATAEAKIAYDIKVTAWKIKYMKYEKMNEGMMKIRDIIWRTVDATELRHLLMQVMHKLGLRMSDVIKMPLSLIELVKDFKEQYREMGILKEDKSMNFAAFNGRSQQNTSSPVTFKNCICGACHRYTQCYYLNPSRKSPGWEENREKRTQINQALKNQELKRHVDCAISRDSSANTDMIDGAVLGGMILKQSDPQSIDLQI</sequence>
<dbReference type="AlphaFoldDB" id="A0A179UT34"/>
<dbReference type="RefSeq" id="XP_031579289.1">
    <property type="nucleotide sequence ID" value="XM_031722408.1"/>
</dbReference>
<evidence type="ECO:0000313" key="2">
    <source>
        <dbReference type="Proteomes" id="UP000002038"/>
    </source>
</evidence>
<accession>A0A179UT34</accession>
<gene>
    <name evidence="1" type="ORF">BDBG_06000</name>
</gene>
<dbReference type="OrthoDB" id="4187030at2759"/>